<evidence type="ECO:0000256" key="1">
    <source>
        <dbReference type="ARBA" id="ARBA00004141"/>
    </source>
</evidence>
<evidence type="ECO:0000256" key="5">
    <source>
        <dbReference type="SAM" id="Phobius"/>
    </source>
</evidence>
<comment type="subcellular location">
    <subcellularLocation>
        <location evidence="1">Membrane</location>
        <topology evidence="1">Multi-pass membrane protein</topology>
    </subcellularLocation>
</comment>
<name>A0A9D1XKX4_9FIRM</name>
<dbReference type="Pfam" id="PF02674">
    <property type="entry name" value="Colicin_V"/>
    <property type="match status" value="1"/>
</dbReference>
<proteinExistence type="predicted"/>
<dbReference type="AlphaFoldDB" id="A0A9D1XKX4"/>
<gene>
    <name evidence="6" type="ORF">H9980_04505</name>
</gene>
<evidence type="ECO:0000256" key="2">
    <source>
        <dbReference type="ARBA" id="ARBA00022692"/>
    </source>
</evidence>
<comment type="caution">
    <text evidence="6">The sequence shown here is derived from an EMBL/GenBank/DDBJ whole genome shotgun (WGS) entry which is preliminary data.</text>
</comment>
<keyword evidence="3 5" id="KW-1133">Transmembrane helix</keyword>
<reference evidence="6" key="1">
    <citation type="journal article" date="2021" name="PeerJ">
        <title>Extensive microbial diversity within the chicken gut microbiome revealed by metagenomics and culture.</title>
        <authorList>
            <person name="Gilroy R."/>
            <person name="Ravi A."/>
            <person name="Getino M."/>
            <person name="Pursley I."/>
            <person name="Horton D.L."/>
            <person name="Alikhan N.F."/>
            <person name="Baker D."/>
            <person name="Gharbi K."/>
            <person name="Hall N."/>
            <person name="Watson M."/>
            <person name="Adriaenssens E.M."/>
            <person name="Foster-Nyarko E."/>
            <person name="Jarju S."/>
            <person name="Secka A."/>
            <person name="Antonio M."/>
            <person name="Oren A."/>
            <person name="Chaudhuri R.R."/>
            <person name="La Ragione R."/>
            <person name="Hildebrand F."/>
            <person name="Pallen M.J."/>
        </authorList>
    </citation>
    <scope>NUCLEOTIDE SEQUENCE</scope>
    <source>
        <strain evidence="6">ChiGjej1B1-14440</strain>
    </source>
</reference>
<keyword evidence="4 5" id="KW-0472">Membrane</keyword>
<organism evidence="6 7">
    <name type="scientific">Candidatus Erysipelatoclostridium merdavium</name>
    <dbReference type="NCBI Taxonomy" id="2838566"/>
    <lineage>
        <taxon>Bacteria</taxon>
        <taxon>Bacillati</taxon>
        <taxon>Bacillota</taxon>
        <taxon>Erysipelotrichia</taxon>
        <taxon>Erysipelotrichales</taxon>
        <taxon>Erysipelotrichales incertae sedis</taxon>
    </lineage>
</organism>
<evidence type="ECO:0000256" key="4">
    <source>
        <dbReference type="ARBA" id="ARBA00023136"/>
    </source>
</evidence>
<dbReference type="PANTHER" id="PTHR37306:SF1">
    <property type="entry name" value="COLICIN V PRODUCTION PROTEIN"/>
    <property type="match status" value="1"/>
</dbReference>
<feature type="transmembrane region" description="Helical" evidence="5">
    <location>
        <begin position="119"/>
        <end position="140"/>
    </location>
</feature>
<keyword evidence="2 5" id="KW-0812">Transmembrane</keyword>
<feature type="transmembrane region" description="Helical" evidence="5">
    <location>
        <begin position="7"/>
        <end position="27"/>
    </location>
</feature>
<protein>
    <submittedName>
        <fullName evidence="6">CvpA family protein</fullName>
    </submittedName>
</protein>
<accession>A0A9D1XKX4</accession>
<evidence type="ECO:0000313" key="6">
    <source>
        <dbReference type="EMBL" id="HIX81219.1"/>
    </source>
</evidence>
<reference evidence="6" key="2">
    <citation type="submission" date="2021-04" db="EMBL/GenBank/DDBJ databases">
        <authorList>
            <person name="Gilroy R."/>
        </authorList>
    </citation>
    <scope>NUCLEOTIDE SEQUENCE</scope>
    <source>
        <strain evidence="6">ChiGjej1B1-14440</strain>
    </source>
</reference>
<dbReference type="GO" id="GO:0016020">
    <property type="term" value="C:membrane"/>
    <property type="evidence" value="ECO:0007669"/>
    <property type="project" value="UniProtKB-SubCell"/>
</dbReference>
<evidence type="ECO:0000256" key="3">
    <source>
        <dbReference type="ARBA" id="ARBA00022989"/>
    </source>
</evidence>
<dbReference type="GO" id="GO:0009403">
    <property type="term" value="P:toxin biosynthetic process"/>
    <property type="evidence" value="ECO:0007669"/>
    <property type="project" value="InterPro"/>
</dbReference>
<feature type="transmembrane region" description="Helical" evidence="5">
    <location>
        <begin position="33"/>
        <end position="56"/>
    </location>
</feature>
<dbReference type="Proteomes" id="UP000886724">
    <property type="component" value="Unassembled WGS sequence"/>
</dbReference>
<evidence type="ECO:0000313" key="7">
    <source>
        <dbReference type="Proteomes" id="UP000886724"/>
    </source>
</evidence>
<feature type="transmembrane region" description="Helical" evidence="5">
    <location>
        <begin position="77"/>
        <end position="99"/>
    </location>
</feature>
<sequence length="270" mass="30118">MNFVINPIFIDIIIALIILLMVIFGYIKGFVYSAYRLASTVVSLIVALYLSSYLAVIFKIYEVQGIGQGIGEMINRFLIFIILLIVLKIIFALIGKIIIPLLKGIIDTIGLLRKLDGLLGAIFNLAESLILIYLALVFIITPIVPGGKEAVENTIIANKILELVPTLSEEVKKLSDGNNVIDQIINDGLNNDSFDSDSMNSIITSLTTAYDWGLIDQEYLADILYRYYDQVQTPIVVNSEQYNQTVELLNKLNMVEFDQSRVLNKMVVSG</sequence>
<dbReference type="EMBL" id="DXET01000101">
    <property type="protein sequence ID" value="HIX81219.1"/>
    <property type="molecule type" value="Genomic_DNA"/>
</dbReference>
<dbReference type="InterPro" id="IPR003825">
    <property type="entry name" value="Colicin-V_CvpA"/>
</dbReference>
<dbReference type="PANTHER" id="PTHR37306">
    <property type="entry name" value="COLICIN V PRODUCTION PROTEIN"/>
    <property type="match status" value="1"/>
</dbReference>